<evidence type="ECO:0000259" key="9">
    <source>
        <dbReference type="PROSITE" id="PS50255"/>
    </source>
</evidence>
<dbReference type="Proteomes" id="UP000256964">
    <property type="component" value="Unassembled WGS sequence"/>
</dbReference>
<dbReference type="Gene3D" id="1.10.540.10">
    <property type="entry name" value="Acyl-CoA dehydrogenase/oxidase, N-terminal domain"/>
    <property type="match status" value="1"/>
</dbReference>
<feature type="domain" description="Cytochrome b5 heme-binding" evidence="9">
    <location>
        <begin position="3"/>
        <end position="82"/>
    </location>
</feature>
<dbReference type="InterPro" id="IPR013786">
    <property type="entry name" value="AcylCoA_DH/ox_N"/>
</dbReference>
<dbReference type="GO" id="GO:0020037">
    <property type="term" value="F:heme binding"/>
    <property type="evidence" value="ECO:0007669"/>
    <property type="project" value="InterPro"/>
</dbReference>
<dbReference type="Pfam" id="PF00441">
    <property type="entry name" value="Acyl-CoA_dh_1"/>
    <property type="match status" value="1"/>
</dbReference>
<gene>
    <name evidence="10" type="ORF">OH76DRAFT_1494115</name>
</gene>
<dbReference type="InterPro" id="IPR018506">
    <property type="entry name" value="Cyt_B5_heme-BS"/>
</dbReference>
<name>A0A371DK92_9APHY</name>
<dbReference type="PANTHER" id="PTHR48083">
    <property type="entry name" value="MEDIUM-CHAIN SPECIFIC ACYL-COA DEHYDROGENASE, MITOCHONDRIAL-RELATED"/>
    <property type="match status" value="1"/>
</dbReference>
<dbReference type="InterPro" id="IPR046373">
    <property type="entry name" value="Acyl-CoA_Oxase/DH_mid-dom_sf"/>
</dbReference>
<evidence type="ECO:0000256" key="4">
    <source>
        <dbReference type="ARBA" id="ARBA00022630"/>
    </source>
</evidence>
<dbReference type="InterPro" id="IPR037069">
    <property type="entry name" value="AcylCoA_DH/ox_N_sf"/>
</dbReference>
<keyword evidence="6" id="KW-0274">FAD</keyword>
<dbReference type="GO" id="GO:0046872">
    <property type="term" value="F:metal ion binding"/>
    <property type="evidence" value="ECO:0007669"/>
    <property type="project" value="UniProtKB-KW"/>
</dbReference>
<dbReference type="SUPFAM" id="SSF55856">
    <property type="entry name" value="Cytochrome b5-like heme/steroid binding domain"/>
    <property type="match status" value="1"/>
</dbReference>
<evidence type="ECO:0000313" key="10">
    <source>
        <dbReference type="EMBL" id="RDX52954.1"/>
    </source>
</evidence>
<comment type="cofactor">
    <cofactor evidence="1">
        <name>FAD</name>
        <dbReference type="ChEBI" id="CHEBI:57692"/>
    </cofactor>
</comment>
<dbReference type="GO" id="GO:0050660">
    <property type="term" value="F:flavin adenine dinucleotide binding"/>
    <property type="evidence" value="ECO:0007669"/>
    <property type="project" value="InterPro"/>
</dbReference>
<dbReference type="PROSITE" id="PS00072">
    <property type="entry name" value="ACYL_COA_DH_1"/>
    <property type="match status" value="1"/>
</dbReference>
<evidence type="ECO:0000256" key="3">
    <source>
        <dbReference type="ARBA" id="ARBA00022617"/>
    </source>
</evidence>
<dbReference type="Gene3D" id="1.20.140.10">
    <property type="entry name" value="Butyryl-CoA Dehydrogenase, subunit A, domain 3"/>
    <property type="match status" value="1"/>
</dbReference>
<dbReference type="AlphaFoldDB" id="A0A371DK92"/>
<dbReference type="InterPro" id="IPR009075">
    <property type="entry name" value="AcylCo_DH/oxidase_C"/>
</dbReference>
<dbReference type="SUPFAM" id="SSF47203">
    <property type="entry name" value="Acyl-CoA dehydrogenase C-terminal domain-like"/>
    <property type="match status" value="1"/>
</dbReference>
<keyword evidence="11" id="KW-1185">Reference proteome</keyword>
<sequence length="514" mass="56598">MAGKTYTVEEVALHNKPGDLWIIIDAKVYDISKFVNLHPGGAGVLLTKNIAGKDATEAFFGLHRHEVLLRPQYARLQIGTVAGQKEFVKPLAPGEISGVPYGEPAWLSPGFHSPYYTDNHRRFQKAARKFFEEVVYPDAVKCEENGKRISQEVVDKLCELNIPAMRIGPGKHLKGRKLMGGLVTPEEFDHFHELIINFEVGRLGTRGYVDGLLAGEVIGLPPVLNYGSPELQAKVVPEVLDGKKFICLAISEAFAGSDVGGLQTYAERDGDEWVITGTKKWITNGTFADYFTVACRTDKGYVVVLVPRQDAISTKAIKTAYSSTAGTSYITFDGARAPIANTLGKVGQGMQVVLSNFNHERWMIVCTSLAAQRRIVEECLKWTAQRIAFGKPLNSQPVVRARLATMIARVESGQNWLEFVTHQMNNMSYDEQSDKIAGTIGLLKQYITRTGRETAEDATLLFGGRGITATGMGKLIENYHRTSPYDAILGGSEDVLGDLGVRQAIKKLPKHVRL</sequence>
<dbReference type="GO" id="GO:0005737">
    <property type="term" value="C:cytoplasm"/>
    <property type="evidence" value="ECO:0007669"/>
    <property type="project" value="TreeGrafter"/>
</dbReference>
<dbReference type="InterPro" id="IPR036400">
    <property type="entry name" value="Cyt_B5-like_heme/steroid_sf"/>
</dbReference>
<dbReference type="SMART" id="SM01117">
    <property type="entry name" value="Cyt-b5"/>
    <property type="match status" value="1"/>
</dbReference>
<dbReference type="Pfam" id="PF02771">
    <property type="entry name" value="Acyl-CoA_dh_N"/>
    <property type="match status" value="1"/>
</dbReference>
<keyword evidence="7" id="KW-0560">Oxidoreductase</keyword>
<dbReference type="InterPro" id="IPR006089">
    <property type="entry name" value="Acyl-CoA_DH_CS"/>
</dbReference>
<dbReference type="Gene3D" id="3.10.120.10">
    <property type="entry name" value="Cytochrome b5-like heme/steroid binding domain"/>
    <property type="match status" value="1"/>
</dbReference>
<evidence type="ECO:0000256" key="5">
    <source>
        <dbReference type="ARBA" id="ARBA00022723"/>
    </source>
</evidence>
<dbReference type="InterPro" id="IPR006091">
    <property type="entry name" value="Acyl-CoA_Oxase/DH_mid-dom"/>
</dbReference>
<dbReference type="PANTHER" id="PTHR48083:SF28">
    <property type="entry name" value="ACYL-COA DEHYDROGENASE FAMILY PROTEIN (AFU_ORTHOLOGUE AFUA_6G10880)-RELATED"/>
    <property type="match status" value="1"/>
</dbReference>
<dbReference type="PROSITE" id="PS50255">
    <property type="entry name" value="CYTOCHROME_B5_2"/>
    <property type="match status" value="1"/>
</dbReference>
<evidence type="ECO:0000256" key="1">
    <source>
        <dbReference type="ARBA" id="ARBA00001974"/>
    </source>
</evidence>
<dbReference type="OrthoDB" id="2588832at2759"/>
<keyword evidence="5" id="KW-0479">Metal-binding</keyword>
<keyword evidence="4" id="KW-0285">Flavoprotein</keyword>
<dbReference type="STRING" id="139420.A0A371DK92"/>
<dbReference type="CDD" id="cd00567">
    <property type="entry name" value="ACAD"/>
    <property type="match status" value="1"/>
</dbReference>
<organism evidence="10 11">
    <name type="scientific">Lentinus brumalis</name>
    <dbReference type="NCBI Taxonomy" id="2498619"/>
    <lineage>
        <taxon>Eukaryota</taxon>
        <taxon>Fungi</taxon>
        <taxon>Dikarya</taxon>
        <taxon>Basidiomycota</taxon>
        <taxon>Agaricomycotina</taxon>
        <taxon>Agaricomycetes</taxon>
        <taxon>Polyporales</taxon>
        <taxon>Polyporaceae</taxon>
        <taxon>Lentinus</taxon>
    </lineage>
</organism>
<dbReference type="InterPro" id="IPR001199">
    <property type="entry name" value="Cyt_B5-like_heme/steroid-bd"/>
</dbReference>
<dbReference type="GO" id="GO:0003995">
    <property type="term" value="F:acyl-CoA dehydrogenase activity"/>
    <property type="evidence" value="ECO:0007669"/>
    <property type="project" value="InterPro"/>
</dbReference>
<comment type="similarity">
    <text evidence="2">Belongs to the acyl-CoA dehydrogenase family.</text>
</comment>
<protein>
    <submittedName>
        <fullName evidence="10">Acyl-CoA dehydrogenase NM domain-like protein</fullName>
    </submittedName>
</protein>
<reference evidence="10 11" key="1">
    <citation type="journal article" date="2018" name="Biotechnol. Biofuels">
        <title>Integrative visual omics of the white-rot fungus Polyporus brumalis exposes the biotechnological potential of its oxidative enzymes for delignifying raw plant biomass.</title>
        <authorList>
            <person name="Miyauchi S."/>
            <person name="Rancon A."/>
            <person name="Drula E."/>
            <person name="Hage H."/>
            <person name="Chaduli D."/>
            <person name="Favel A."/>
            <person name="Grisel S."/>
            <person name="Henrissat B."/>
            <person name="Herpoel-Gimbert I."/>
            <person name="Ruiz-Duenas F.J."/>
            <person name="Chevret D."/>
            <person name="Hainaut M."/>
            <person name="Lin J."/>
            <person name="Wang M."/>
            <person name="Pangilinan J."/>
            <person name="Lipzen A."/>
            <person name="Lesage-Meessen L."/>
            <person name="Navarro D."/>
            <person name="Riley R."/>
            <person name="Grigoriev I.V."/>
            <person name="Zhou S."/>
            <person name="Raouche S."/>
            <person name="Rosso M.N."/>
        </authorList>
    </citation>
    <scope>NUCLEOTIDE SEQUENCE [LARGE SCALE GENOMIC DNA]</scope>
    <source>
        <strain evidence="10 11">BRFM 1820</strain>
    </source>
</reference>
<dbReference type="Pfam" id="PF02770">
    <property type="entry name" value="Acyl-CoA_dh_M"/>
    <property type="match status" value="1"/>
</dbReference>
<dbReference type="InterPro" id="IPR009100">
    <property type="entry name" value="AcylCoA_DH/oxidase_NM_dom_sf"/>
</dbReference>
<dbReference type="InterPro" id="IPR050741">
    <property type="entry name" value="Acyl-CoA_dehydrogenase"/>
</dbReference>
<dbReference type="SUPFAM" id="SSF56645">
    <property type="entry name" value="Acyl-CoA dehydrogenase NM domain-like"/>
    <property type="match status" value="1"/>
</dbReference>
<evidence type="ECO:0000256" key="7">
    <source>
        <dbReference type="ARBA" id="ARBA00023002"/>
    </source>
</evidence>
<dbReference type="InterPro" id="IPR036250">
    <property type="entry name" value="AcylCo_DH-like_C"/>
</dbReference>
<evidence type="ECO:0000256" key="6">
    <source>
        <dbReference type="ARBA" id="ARBA00022827"/>
    </source>
</evidence>
<evidence type="ECO:0000256" key="2">
    <source>
        <dbReference type="ARBA" id="ARBA00009347"/>
    </source>
</evidence>
<evidence type="ECO:0000256" key="8">
    <source>
        <dbReference type="ARBA" id="ARBA00023004"/>
    </source>
</evidence>
<proteinExistence type="inferred from homology"/>
<dbReference type="Pfam" id="PF00173">
    <property type="entry name" value="Cyt-b5"/>
    <property type="match status" value="1"/>
</dbReference>
<dbReference type="GO" id="GO:0033539">
    <property type="term" value="P:fatty acid beta-oxidation using acyl-CoA dehydrogenase"/>
    <property type="evidence" value="ECO:0007669"/>
    <property type="project" value="TreeGrafter"/>
</dbReference>
<dbReference type="Gene3D" id="2.40.110.10">
    <property type="entry name" value="Butyryl-CoA Dehydrogenase, subunit A, domain 2"/>
    <property type="match status" value="1"/>
</dbReference>
<keyword evidence="8" id="KW-0408">Iron</keyword>
<dbReference type="PROSITE" id="PS00191">
    <property type="entry name" value="CYTOCHROME_B5_1"/>
    <property type="match status" value="1"/>
</dbReference>
<accession>A0A371DK92</accession>
<dbReference type="EMBL" id="KZ857388">
    <property type="protein sequence ID" value="RDX52954.1"/>
    <property type="molecule type" value="Genomic_DNA"/>
</dbReference>
<keyword evidence="3" id="KW-0349">Heme</keyword>
<evidence type="ECO:0000313" key="11">
    <source>
        <dbReference type="Proteomes" id="UP000256964"/>
    </source>
</evidence>